<dbReference type="Proteomes" id="UP001056120">
    <property type="component" value="Linkage Group LG01"/>
</dbReference>
<evidence type="ECO:0000313" key="1">
    <source>
        <dbReference type="EMBL" id="KAI3828729.1"/>
    </source>
</evidence>
<protein>
    <submittedName>
        <fullName evidence="1">Uncharacterized protein</fullName>
    </submittedName>
</protein>
<name>A0ACB9K940_9ASTR</name>
<evidence type="ECO:0000313" key="2">
    <source>
        <dbReference type="Proteomes" id="UP001056120"/>
    </source>
</evidence>
<sequence length="116" mass="13135">MGRLKIPTTLSAEARVTIARSRFETLAEVAWQYTSERNNTVVAASSNSRNTLVRGLLSIHRAYMTTGREDYMPRANSFLTTSGTDEELDRAIRILTRSDEVKEAIRLLTTVELPRF</sequence>
<accession>A0ACB9K940</accession>
<comment type="caution">
    <text evidence="1">The sequence shown here is derived from an EMBL/GenBank/DDBJ whole genome shotgun (WGS) entry which is preliminary data.</text>
</comment>
<reference evidence="1 2" key="2">
    <citation type="journal article" date="2022" name="Mol. Ecol. Resour.">
        <title>The genomes of chicory, endive, great burdock and yacon provide insights into Asteraceae paleo-polyploidization history and plant inulin production.</title>
        <authorList>
            <person name="Fan W."/>
            <person name="Wang S."/>
            <person name="Wang H."/>
            <person name="Wang A."/>
            <person name="Jiang F."/>
            <person name="Liu H."/>
            <person name="Zhao H."/>
            <person name="Xu D."/>
            <person name="Zhang Y."/>
        </authorList>
    </citation>
    <scope>NUCLEOTIDE SEQUENCE [LARGE SCALE GENOMIC DNA]</scope>
    <source>
        <strain evidence="2">cv. Yunnan</strain>
        <tissue evidence="1">Leaves</tissue>
    </source>
</reference>
<reference evidence="2" key="1">
    <citation type="journal article" date="2022" name="Mol. Ecol. Resour.">
        <title>The genomes of chicory, endive, great burdock and yacon provide insights into Asteraceae palaeo-polyploidization history and plant inulin production.</title>
        <authorList>
            <person name="Fan W."/>
            <person name="Wang S."/>
            <person name="Wang H."/>
            <person name="Wang A."/>
            <person name="Jiang F."/>
            <person name="Liu H."/>
            <person name="Zhao H."/>
            <person name="Xu D."/>
            <person name="Zhang Y."/>
        </authorList>
    </citation>
    <scope>NUCLEOTIDE SEQUENCE [LARGE SCALE GENOMIC DNA]</scope>
    <source>
        <strain evidence="2">cv. Yunnan</strain>
    </source>
</reference>
<dbReference type="EMBL" id="CM042018">
    <property type="protein sequence ID" value="KAI3828729.1"/>
    <property type="molecule type" value="Genomic_DNA"/>
</dbReference>
<keyword evidence="2" id="KW-1185">Reference proteome</keyword>
<gene>
    <name evidence="1" type="ORF">L1987_02838</name>
</gene>
<organism evidence="1 2">
    <name type="scientific">Smallanthus sonchifolius</name>
    <dbReference type="NCBI Taxonomy" id="185202"/>
    <lineage>
        <taxon>Eukaryota</taxon>
        <taxon>Viridiplantae</taxon>
        <taxon>Streptophyta</taxon>
        <taxon>Embryophyta</taxon>
        <taxon>Tracheophyta</taxon>
        <taxon>Spermatophyta</taxon>
        <taxon>Magnoliopsida</taxon>
        <taxon>eudicotyledons</taxon>
        <taxon>Gunneridae</taxon>
        <taxon>Pentapetalae</taxon>
        <taxon>asterids</taxon>
        <taxon>campanulids</taxon>
        <taxon>Asterales</taxon>
        <taxon>Asteraceae</taxon>
        <taxon>Asteroideae</taxon>
        <taxon>Heliantheae alliance</taxon>
        <taxon>Millerieae</taxon>
        <taxon>Smallanthus</taxon>
    </lineage>
</organism>
<proteinExistence type="predicted"/>